<comment type="subcellular location">
    <subcellularLocation>
        <location evidence="1">Secreted</location>
        <location evidence="1">Extracellular space</location>
        <location evidence="1">Apoplast</location>
    </subcellularLocation>
</comment>
<keyword evidence="4 7" id="KW-0732">Signal</keyword>
<evidence type="ECO:0000256" key="1">
    <source>
        <dbReference type="ARBA" id="ARBA00004271"/>
    </source>
</evidence>
<keyword evidence="2" id="KW-0052">Apoplast</keyword>
<evidence type="ECO:0000256" key="7">
    <source>
        <dbReference type="SAM" id="SignalP"/>
    </source>
</evidence>
<evidence type="ECO:0000256" key="6">
    <source>
        <dbReference type="ARBA" id="ARBA00038471"/>
    </source>
</evidence>
<gene>
    <name evidence="9" type="ORF">TEA_005434</name>
</gene>
<dbReference type="PANTHER" id="PTHR31080:SF158">
    <property type="entry name" value="PLANT INVERTASE_PECTIN METHYLESTERASE INHIBITOR SUPERFAMILY PROTEIN"/>
    <property type="match status" value="1"/>
</dbReference>
<dbReference type="EMBL" id="SDRB02009232">
    <property type="protein sequence ID" value="THG08592.1"/>
    <property type="molecule type" value="Genomic_DNA"/>
</dbReference>
<keyword evidence="3" id="KW-0964">Secreted</keyword>
<evidence type="ECO:0000256" key="3">
    <source>
        <dbReference type="ARBA" id="ARBA00022525"/>
    </source>
</evidence>
<feature type="signal peptide" evidence="7">
    <location>
        <begin position="1"/>
        <end position="26"/>
    </location>
</feature>
<reference evidence="9 10" key="1">
    <citation type="journal article" date="2018" name="Proc. Natl. Acad. Sci. U.S.A.">
        <title>Draft genome sequence of Camellia sinensis var. sinensis provides insights into the evolution of the tea genome and tea quality.</title>
        <authorList>
            <person name="Wei C."/>
            <person name="Yang H."/>
            <person name="Wang S."/>
            <person name="Zhao J."/>
            <person name="Liu C."/>
            <person name="Gao L."/>
            <person name="Xia E."/>
            <person name="Lu Y."/>
            <person name="Tai Y."/>
            <person name="She G."/>
            <person name="Sun J."/>
            <person name="Cao H."/>
            <person name="Tong W."/>
            <person name="Gao Q."/>
            <person name="Li Y."/>
            <person name="Deng W."/>
            <person name="Jiang X."/>
            <person name="Wang W."/>
            <person name="Chen Q."/>
            <person name="Zhang S."/>
            <person name="Li H."/>
            <person name="Wu J."/>
            <person name="Wang P."/>
            <person name="Li P."/>
            <person name="Shi C."/>
            <person name="Zheng F."/>
            <person name="Jian J."/>
            <person name="Huang B."/>
            <person name="Shan D."/>
            <person name="Shi M."/>
            <person name="Fang C."/>
            <person name="Yue Y."/>
            <person name="Li F."/>
            <person name="Li D."/>
            <person name="Wei S."/>
            <person name="Han B."/>
            <person name="Jiang C."/>
            <person name="Yin Y."/>
            <person name="Xia T."/>
            <person name="Zhang Z."/>
            <person name="Bennetzen J.L."/>
            <person name="Zhao S."/>
            <person name="Wan X."/>
        </authorList>
    </citation>
    <scope>NUCLEOTIDE SEQUENCE [LARGE SCALE GENOMIC DNA]</scope>
    <source>
        <strain evidence="10">cv. Shuchazao</strain>
        <tissue evidence="9">Leaf</tissue>
    </source>
</reference>
<sequence>MARASKLVLMLLLPAWMTLLCTSASGHGNSYVRDACSVTHYPDVCIHSLAPFSQTAKRNPTTWARAGVSVSVGEAKIVVQYLIKLKRYGSMRGRNQVALLDCIDCFQNTLDNLHKSLGVIRKLNSKAFVTQMDDITTWLSAAMTDEDTCLGGFNGQKEKQVRLLCNKVLNMSYITSNALALVNKLATIGPGSLISTDLP</sequence>
<accession>A0A4S4DYQ3</accession>
<name>A0A4S4DYQ3_CAMSN</name>
<evidence type="ECO:0000313" key="10">
    <source>
        <dbReference type="Proteomes" id="UP000306102"/>
    </source>
</evidence>
<keyword evidence="5" id="KW-1015">Disulfide bond</keyword>
<organism evidence="9 10">
    <name type="scientific">Camellia sinensis var. sinensis</name>
    <name type="common">China tea</name>
    <dbReference type="NCBI Taxonomy" id="542762"/>
    <lineage>
        <taxon>Eukaryota</taxon>
        <taxon>Viridiplantae</taxon>
        <taxon>Streptophyta</taxon>
        <taxon>Embryophyta</taxon>
        <taxon>Tracheophyta</taxon>
        <taxon>Spermatophyta</taxon>
        <taxon>Magnoliopsida</taxon>
        <taxon>eudicotyledons</taxon>
        <taxon>Gunneridae</taxon>
        <taxon>Pentapetalae</taxon>
        <taxon>asterids</taxon>
        <taxon>Ericales</taxon>
        <taxon>Theaceae</taxon>
        <taxon>Camellia</taxon>
    </lineage>
</organism>
<comment type="similarity">
    <text evidence="6">Belongs to the PMEI family.</text>
</comment>
<feature type="domain" description="Pectinesterase inhibitor" evidence="8">
    <location>
        <begin position="27"/>
        <end position="181"/>
    </location>
</feature>
<dbReference type="AlphaFoldDB" id="A0A4S4DYQ3"/>
<evidence type="ECO:0000256" key="4">
    <source>
        <dbReference type="ARBA" id="ARBA00022729"/>
    </source>
</evidence>
<dbReference type="PANTHER" id="PTHR31080">
    <property type="entry name" value="PECTINESTERASE INHIBITOR-LIKE"/>
    <property type="match status" value="1"/>
</dbReference>
<proteinExistence type="inferred from homology"/>
<evidence type="ECO:0000313" key="9">
    <source>
        <dbReference type="EMBL" id="THG08592.1"/>
    </source>
</evidence>
<evidence type="ECO:0000259" key="8">
    <source>
        <dbReference type="SMART" id="SM00856"/>
    </source>
</evidence>
<keyword evidence="10" id="KW-1185">Reference proteome</keyword>
<dbReference type="InterPro" id="IPR051955">
    <property type="entry name" value="PME_Inhibitor"/>
</dbReference>
<dbReference type="NCBIfam" id="TIGR01614">
    <property type="entry name" value="PME_inhib"/>
    <property type="match status" value="1"/>
</dbReference>
<dbReference type="Proteomes" id="UP000306102">
    <property type="component" value="Unassembled WGS sequence"/>
</dbReference>
<dbReference type="Pfam" id="PF04043">
    <property type="entry name" value="PMEI"/>
    <property type="match status" value="1"/>
</dbReference>
<comment type="caution">
    <text evidence="9">The sequence shown here is derived from an EMBL/GenBank/DDBJ whole genome shotgun (WGS) entry which is preliminary data.</text>
</comment>
<dbReference type="GO" id="GO:0048046">
    <property type="term" value="C:apoplast"/>
    <property type="evidence" value="ECO:0007669"/>
    <property type="project" value="UniProtKB-SubCell"/>
</dbReference>
<dbReference type="CDD" id="cd15798">
    <property type="entry name" value="PMEI-like_3"/>
    <property type="match status" value="1"/>
</dbReference>
<dbReference type="GO" id="GO:0004857">
    <property type="term" value="F:enzyme inhibitor activity"/>
    <property type="evidence" value="ECO:0007669"/>
    <property type="project" value="InterPro"/>
</dbReference>
<dbReference type="Gene3D" id="1.20.140.40">
    <property type="entry name" value="Invertase/pectin methylesterase inhibitor family protein"/>
    <property type="match status" value="1"/>
</dbReference>
<evidence type="ECO:0000256" key="2">
    <source>
        <dbReference type="ARBA" id="ARBA00022523"/>
    </source>
</evidence>
<dbReference type="InterPro" id="IPR006501">
    <property type="entry name" value="Pectinesterase_inhib_dom"/>
</dbReference>
<dbReference type="SUPFAM" id="SSF101148">
    <property type="entry name" value="Plant invertase/pectin methylesterase inhibitor"/>
    <property type="match status" value="1"/>
</dbReference>
<dbReference type="SMART" id="SM00856">
    <property type="entry name" value="PMEI"/>
    <property type="match status" value="1"/>
</dbReference>
<feature type="chain" id="PRO_5020916390" description="Pectinesterase inhibitor domain-containing protein" evidence="7">
    <location>
        <begin position="27"/>
        <end position="199"/>
    </location>
</feature>
<dbReference type="FunFam" id="1.20.140.40:FF:000006">
    <property type="entry name" value="Pectinesterase inhibitor 3"/>
    <property type="match status" value="1"/>
</dbReference>
<dbReference type="InterPro" id="IPR035513">
    <property type="entry name" value="Invertase/methylesterase_inhib"/>
</dbReference>
<evidence type="ECO:0000256" key="5">
    <source>
        <dbReference type="ARBA" id="ARBA00023157"/>
    </source>
</evidence>
<protein>
    <recommendedName>
        <fullName evidence="8">Pectinesterase inhibitor domain-containing protein</fullName>
    </recommendedName>
</protein>